<organism evidence="2 3">
    <name type="scientific">Daphnia galeata</name>
    <dbReference type="NCBI Taxonomy" id="27404"/>
    <lineage>
        <taxon>Eukaryota</taxon>
        <taxon>Metazoa</taxon>
        <taxon>Ecdysozoa</taxon>
        <taxon>Arthropoda</taxon>
        <taxon>Crustacea</taxon>
        <taxon>Branchiopoda</taxon>
        <taxon>Diplostraca</taxon>
        <taxon>Cladocera</taxon>
        <taxon>Anomopoda</taxon>
        <taxon>Daphniidae</taxon>
        <taxon>Daphnia</taxon>
    </lineage>
</organism>
<evidence type="ECO:0000256" key="1">
    <source>
        <dbReference type="SAM" id="Coils"/>
    </source>
</evidence>
<sequence length="384" mass="44146">MITRNENLSTELKANSQRLGQEIKVAEENLKKELRNTSELLNITVSNLVKTNAELSNAKRDLTNKLEGTKQELEKTKIDLEKTKVNVNYLSVKLNATEKEWTEMKIRTGNLSIEIKTNSLRLGHEIKVADDNLKKELRATTELLNTTVLDLVKTREELGSVKRDLTNKFEETKQELEKTKIDLEKTKVNVIVLSTKLNTTEEKMKTKTENLSTELKANSQRLGQEIIVAEENLKKELRNTSELFNITVKSLVKTNAELSNAKRDLTTKLEGTKQELEKTKIDLEKTKVNVNYLSVKLNATEKEWTEMKIRAGNLSIEIKSKTDVKNSSKFATIRSRNKSSRRQFEKRAQSKFKSFGNCNNQLDLNENGIEQHEIHYCRFDCKVK</sequence>
<dbReference type="EMBL" id="CAKKLH010000294">
    <property type="protein sequence ID" value="CAH0109676.1"/>
    <property type="molecule type" value="Genomic_DNA"/>
</dbReference>
<dbReference type="Proteomes" id="UP000789390">
    <property type="component" value="Unassembled WGS sequence"/>
</dbReference>
<proteinExistence type="predicted"/>
<feature type="coiled-coil region" evidence="1">
    <location>
        <begin position="155"/>
        <end position="189"/>
    </location>
</feature>
<feature type="coiled-coil region" evidence="1">
    <location>
        <begin position="255"/>
        <end position="289"/>
    </location>
</feature>
<accession>A0A8J2RUF4</accession>
<dbReference type="AlphaFoldDB" id="A0A8J2RUF4"/>
<keyword evidence="3" id="KW-1185">Reference proteome</keyword>
<feature type="coiled-coil region" evidence="1">
    <location>
        <begin position="9"/>
        <end position="86"/>
    </location>
</feature>
<name>A0A8J2RUF4_9CRUS</name>
<evidence type="ECO:0000313" key="2">
    <source>
        <dbReference type="EMBL" id="CAH0109676.1"/>
    </source>
</evidence>
<protein>
    <submittedName>
        <fullName evidence="2">Uncharacterized protein</fullName>
    </submittedName>
</protein>
<gene>
    <name evidence="2" type="ORF">DGAL_LOCUS13159</name>
</gene>
<comment type="caution">
    <text evidence="2">The sequence shown here is derived from an EMBL/GenBank/DDBJ whole genome shotgun (WGS) entry which is preliminary data.</text>
</comment>
<dbReference type="OrthoDB" id="425925at2759"/>
<evidence type="ECO:0000313" key="3">
    <source>
        <dbReference type="Proteomes" id="UP000789390"/>
    </source>
</evidence>
<reference evidence="2" key="1">
    <citation type="submission" date="2021-11" db="EMBL/GenBank/DDBJ databases">
        <authorList>
            <person name="Schell T."/>
        </authorList>
    </citation>
    <scope>NUCLEOTIDE SEQUENCE</scope>
    <source>
        <strain evidence="2">M5</strain>
    </source>
</reference>
<keyword evidence="1" id="KW-0175">Coiled coil</keyword>